<evidence type="ECO:0000313" key="3">
    <source>
        <dbReference type="Proteomes" id="UP000294901"/>
    </source>
</evidence>
<accession>A0A4R6JNI1</accession>
<keyword evidence="1" id="KW-0812">Transmembrane</keyword>
<name>A0A4R6JNI1_9ACTN</name>
<feature type="transmembrane region" description="Helical" evidence="1">
    <location>
        <begin position="61"/>
        <end position="83"/>
    </location>
</feature>
<evidence type="ECO:0000313" key="2">
    <source>
        <dbReference type="EMBL" id="TDO37974.1"/>
    </source>
</evidence>
<reference evidence="2 3" key="1">
    <citation type="submission" date="2019-03" db="EMBL/GenBank/DDBJ databases">
        <title>Sequencing the genomes of 1000 actinobacteria strains.</title>
        <authorList>
            <person name="Klenk H.-P."/>
        </authorList>
    </citation>
    <scope>NUCLEOTIDE SEQUENCE [LARGE SCALE GENOMIC DNA]</scope>
    <source>
        <strain evidence="2 3">DSM 43805</strain>
    </source>
</reference>
<gene>
    <name evidence="2" type="ORF">C8E87_1614</name>
</gene>
<dbReference type="AlphaFoldDB" id="A0A4R6JNI1"/>
<dbReference type="EMBL" id="SNWR01000001">
    <property type="protein sequence ID" value="TDO37974.1"/>
    <property type="molecule type" value="Genomic_DNA"/>
</dbReference>
<dbReference type="Proteomes" id="UP000294901">
    <property type="component" value="Unassembled WGS sequence"/>
</dbReference>
<evidence type="ECO:0000256" key="1">
    <source>
        <dbReference type="SAM" id="Phobius"/>
    </source>
</evidence>
<proteinExistence type="predicted"/>
<keyword evidence="1" id="KW-1133">Transmembrane helix</keyword>
<keyword evidence="3" id="KW-1185">Reference proteome</keyword>
<protein>
    <submittedName>
        <fullName evidence="2">Uncharacterized protein</fullName>
    </submittedName>
</protein>
<organism evidence="2 3">
    <name type="scientific">Paractinoplanes brasiliensis</name>
    <dbReference type="NCBI Taxonomy" id="52695"/>
    <lineage>
        <taxon>Bacteria</taxon>
        <taxon>Bacillati</taxon>
        <taxon>Actinomycetota</taxon>
        <taxon>Actinomycetes</taxon>
        <taxon>Micromonosporales</taxon>
        <taxon>Micromonosporaceae</taxon>
        <taxon>Paractinoplanes</taxon>
    </lineage>
</organism>
<comment type="caution">
    <text evidence="2">The sequence shown here is derived from an EMBL/GenBank/DDBJ whole genome shotgun (WGS) entry which is preliminary data.</text>
</comment>
<keyword evidence="1" id="KW-0472">Membrane</keyword>
<sequence>MGVFECLAPADTPVLVIGKPVRHGDRVAITSAGWIGLRGTTTCSDPEIEARLAARTLFWRWMLAATILVTVAACWATPALTAVR</sequence>